<dbReference type="SUPFAM" id="SSF53300">
    <property type="entry name" value="vWA-like"/>
    <property type="match status" value="1"/>
</dbReference>
<dbReference type="PANTHER" id="PTHR30634:SF7">
    <property type="entry name" value="VWA DOMAIN-CONTAINING PROTEIN"/>
    <property type="match status" value="1"/>
</dbReference>
<dbReference type="InterPro" id="IPR008912">
    <property type="entry name" value="Uncharacterised_CoxE"/>
</dbReference>
<accession>A0A841FQV7</accession>
<reference evidence="2 3" key="1">
    <citation type="submission" date="2020-08" db="EMBL/GenBank/DDBJ databases">
        <title>Genomic Encyclopedia of Type Strains, Phase IV (KMG-IV): sequencing the most valuable type-strain genomes for metagenomic binning, comparative biology and taxonomic classification.</title>
        <authorList>
            <person name="Goeker M."/>
        </authorList>
    </citation>
    <scope>NUCLEOTIDE SEQUENCE [LARGE SCALE GENOMIC DNA]</scope>
    <source>
        <strain evidence="2 3">YIM 65646</strain>
    </source>
</reference>
<dbReference type="InterPro" id="IPR043737">
    <property type="entry name" value="DUF5682"/>
</dbReference>
<dbReference type="InterPro" id="IPR036465">
    <property type="entry name" value="vWFA_dom_sf"/>
</dbReference>
<organism evidence="2 3">
    <name type="scientific">Phytomonospora endophytica</name>
    <dbReference type="NCBI Taxonomy" id="714109"/>
    <lineage>
        <taxon>Bacteria</taxon>
        <taxon>Bacillati</taxon>
        <taxon>Actinomycetota</taxon>
        <taxon>Actinomycetes</taxon>
        <taxon>Micromonosporales</taxon>
        <taxon>Micromonosporaceae</taxon>
        <taxon>Phytomonospora</taxon>
    </lineage>
</organism>
<dbReference type="Proteomes" id="UP000548476">
    <property type="component" value="Unassembled WGS sequence"/>
</dbReference>
<protein>
    <submittedName>
        <fullName evidence="2">Mg-chelatase subunit ChlD</fullName>
    </submittedName>
</protein>
<keyword evidence="3" id="KW-1185">Reference proteome</keyword>
<evidence type="ECO:0000313" key="2">
    <source>
        <dbReference type="EMBL" id="MBB6037213.1"/>
    </source>
</evidence>
<dbReference type="EMBL" id="JACHGT010000011">
    <property type="protein sequence ID" value="MBB6037213.1"/>
    <property type="molecule type" value="Genomic_DNA"/>
</dbReference>
<name>A0A841FQV7_9ACTN</name>
<dbReference type="InterPro" id="IPR050458">
    <property type="entry name" value="LolB"/>
</dbReference>
<feature type="domain" description="VWFA" evidence="1">
    <location>
        <begin position="949"/>
        <end position="1108"/>
    </location>
</feature>
<proteinExistence type="predicted"/>
<dbReference type="Pfam" id="PF18934">
    <property type="entry name" value="DUF5682"/>
    <property type="match status" value="1"/>
</dbReference>
<dbReference type="RefSeq" id="WP_239122411.1">
    <property type="nucleotide sequence ID" value="NZ_BONT01000109.1"/>
</dbReference>
<dbReference type="InterPro" id="IPR002035">
    <property type="entry name" value="VWF_A"/>
</dbReference>
<dbReference type="Gene3D" id="3.40.50.410">
    <property type="entry name" value="von Willebrand factor, type A domain"/>
    <property type="match status" value="1"/>
</dbReference>
<evidence type="ECO:0000259" key="1">
    <source>
        <dbReference type="SMART" id="SM00327"/>
    </source>
</evidence>
<dbReference type="Pfam" id="PF05762">
    <property type="entry name" value="VWA_CoxE"/>
    <property type="match status" value="1"/>
</dbReference>
<dbReference type="AlphaFoldDB" id="A0A841FQV7"/>
<dbReference type="SMART" id="SM00327">
    <property type="entry name" value="VWA"/>
    <property type="match status" value="1"/>
</dbReference>
<dbReference type="PANTHER" id="PTHR30634">
    <property type="entry name" value="OUTER MEMBRANE LOLAB LIPOPROTEIN INSERTION APPARATUS"/>
    <property type="match status" value="1"/>
</dbReference>
<sequence>MTQASGPAALVDTLHESRIPYLIGVRHHSPALAAAMPELLAEAAPDAVCVELPLELQEWTEWLAHPETTAPVACSVADAEGERLGFYPFADFSPELAAIRWAHANGVPVYAIDLPAGYPRASRAREADPLAAAFQEAAGASDGDELWDRLVEAHAYGAKPATLRRAALAVGVALRGESEPSEMDGLREAWMRRRIAETGAKRPVAVIGAFHAPALVGEHTEPPLDAPLGEVSCALVPYTFALLDSRSGYPAGIRDPEWQQAVYLAAGDADAVSLRSARAITEVCARMRAAGHTAGTPDALAGHRLAQGLAALRGLAAPGRREIIEALGTTLGQGDQLGRARAVALACEEVLIGERRGRLPESAPRGGLLSHVEDLFDELRLPRDGSGKTLKLAPHRSALDRRRHITLSRLVAAGIPYGRTRELSGLADTAAVGREWTVRWEPRTSATLEWLASYGATLTQAATGLLRQRWSRPDGTAGERLILLSESVDAELGELTAFFLERLHADVVSIAGLPDLLSAYHLLTRAGGDTAEALRAEVAAAAINAVAGLAGSGDPADAKALAELVRLSRAEHEHLGAVRLAWQLKSLAGDGSPMTRGASAAALTLLDRADRDWLGARAAAWAEEPDGDRAAGQLRGALLVAGDLWDADRALWTPLSKRLEAWTDTDFWTRLPALRDGFDALSTAARHRLFTTVSGAYGTDVSLGALEVAPELLAAWAAADAAGRAAVGDSALDTVDGAEAEADPGEGSPEDARTVDRWRLVLGRQSDRLCGNALQAAHALDDLYGAGHGEGSLGIGEGGGAGTERAAPSIREWAGELERLFGSRVREEVLARAAARGRLDAITELDPAQVTPSIDLLTQVLSLAGSMPEAKLAPLRRLAGRLIAELTKALATRLRPALTGVTTARPTRRQTGRIDLSRTVRANLHTVREGPTLVPDRLIFKSRAVRSAEWDVHILVDVSGSMERSTVYSALVAAVLHGVPALSVHLTTFSTSVVDLSDHVADPLSLLMEVSVGGGTDIGKGLRYVRDQVKVPSRTIVAVVSDFDEGVSVNAMLAEFRLLVGGGSHVLGLAALDDRGEPVYNKAIAAQIAATGVPVAALSPTELADWIAGKVR</sequence>
<comment type="caution">
    <text evidence="2">The sequence shown here is derived from an EMBL/GenBank/DDBJ whole genome shotgun (WGS) entry which is preliminary data.</text>
</comment>
<evidence type="ECO:0000313" key="3">
    <source>
        <dbReference type="Proteomes" id="UP000548476"/>
    </source>
</evidence>
<gene>
    <name evidence="2" type="ORF">HNR73_005086</name>
</gene>